<keyword evidence="3" id="KW-0812">Transmembrane</keyword>
<evidence type="ECO:0000259" key="7">
    <source>
        <dbReference type="Pfam" id="PF13839"/>
    </source>
</evidence>
<dbReference type="GO" id="GO:0016020">
    <property type="term" value="C:membrane"/>
    <property type="evidence" value="ECO:0007669"/>
    <property type="project" value="UniProtKB-SubCell"/>
</dbReference>
<dbReference type="EMBL" id="JAUIZM010000005">
    <property type="protein sequence ID" value="KAK1383800.1"/>
    <property type="molecule type" value="Genomic_DNA"/>
</dbReference>
<evidence type="ECO:0000259" key="8">
    <source>
        <dbReference type="Pfam" id="PF14416"/>
    </source>
</evidence>
<dbReference type="Pfam" id="PF13839">
    <property type="entry name" value="PC-Esterase"/>
    <property type="match status" value="1"/>
</dbReference>
<evidence type="ECO:0000256" key="3">
    <source>
        <dbReference type="ARBA" id="ARBA00022692"/>
    </source>
</evidence>
<comment type="caution">
    <text evidence="9">The sequence shown here is derived from an EMBL/GenBank/DDBJ whole genome shotgun (WGS) entry which is preliminary data.</text>
</comment>
<protein>
    <submittedName>
        <fullName evidence="9">Xyloglucan O-acetyltransferase 4</fullName>
    </submittedName>
</protein>
<dbReference type="GO" id="GO:0016413">
    <property type="term" value="F:O-acetyltransferase activity"/>
    <property type="evidence" value="ECO:0007669"/>
    <property type="project" value="InterPro"/>
</dbReference>
<keyword evidence="10" id="KW-1185">Reference proteome</keyword>
<proteinExistence type="inferred from homology"/>
<evidence type="ECO:0000256" key="4">
    <source>
        <dbReference type="ARBA" id="ARBA00022968"/>
    </source>
</evidence>
<gene>
    <name evidence="9" type="ORF">POM88_021535</name>
</gene>
<feature type="domain" description="Trichome birefringence-like C-terminal" evidence="7">
    <location>
        <begin position="59"/>
        <end position="347"/>
    </location>
</feature>
<dbReference type="InterPro" id="IPR029962">
    <property type="entry name" value="TBL"/>
</dbReference>
<keyword evidence="5" id="KW-1133">Transmembrane helix</keyword>
<dbReference type="PANTHER" id="PTHR32285">
    <property type="entry name" value="PROTEIN TRICHOME BIREFRINGENCE-LIKE 9-RELATED"/>
    <property type="match status" value="1"/>
</dbReference>
<dbReference type="PANTHER" id="PTHR32285:SF28">
    <property type="entry name" value="XYLOGLUCAN O-ACETYLTRANSFERASE 2"/>
    <property type="match status" value="1"/>
</dbReference>
<sequence length="358" mass="41787">MHNYENCELFNGHWVRDWEPVFYTNTSCLTIPEPRNCFKNGRVDTDFLNWRWKPDACELPRFNGKLFLQNFRGKSMAFIGDSVARNHMESLHCLLSQEETPVNLYEDSEDRILIWYFPDHDFTLTVLWSKFLVKEEEIIINKTNTGHYRLHIDKIGEDWYQNIPSPLDYAIISSGHWFIRKLYLYKDGALLGCVSCDEPNIDKFDFGFALRMSIRTGLKYIKDGDKFKGTTTVLRTYSPAHFENGNWNTGGNCKNTSPFHDLDGNTISLYNESMTMRGVQLEEMERAIKSGLKDRRFEALDVTKAMLMRPDGHPDSHYGKVWMKGYHDCTHWCLPGPIDAWNDLLAAILLKENSFKFN</sequence>
<dbReference type="Pfam" id="PF14416">
    <property type="entry name" value="PMR5N"/>
    <property type="match status" value="1"/>
</dbReference>
<dbReference type="AlphaFoldDB" id="A0AAD8IH27"/>
<keyword evidence="4" id="KW-0735">Signal-anchor</keyword>
<accession>A0AAD8IH27</accession>
<evidence type="ECO:0000256" key="5">
    <source>
        <dbReference type="ARBA" id="ARBA00022989"/>
    </source>
</evidence>
<reference evidence="9" key="2">
    <citation type="submission" date="2023-05" db="EMBL/GenBank/DDBJ databases">
        <authorList>
            <person name="Schelkunov M.I."/>
        </authorList>
    </citation>
    <scope>NUCLEOTIDE SEQUENCE</scope>
    <source>
        <strain evidence="9">Hsosn_3</strain>
        <tissue evidence="9">Leaf</tissue>
    </source>
</reference>
<comment type="similarity">
    <text evidence="2">Belongs to the PC-esterase family. TBL subfamily.</text>
</comment>
<dbReference type="Proteomes" id="UP001237642">
    <property type="component" value="Unassembled WGS sequence"/>
</dbReference>
<evidence type="ECO:0000256" key="6">
    <source>
        <dbReference type="ARBA" id="ARBA00023136"/>
    </source>
</evidence>
<evidence type="ECO:0000256" key="1">
    <source>
        <dbReference type="ARBA" id="ARBA00004167"/>
    </source>
</evidence>
<dbReference type="InterPro" id="IPR026057">
    <property type="entry name" value="TBL_C"/>
</dbReference>
<keyword evidence="6" id="KW-0472">Membrane</keyword>
<evidence type="ECO:0000256" key="2">
    <source>
        <dbReference type="ARBA" id="ARBA00007727"/>
    </source>
</evidence>
<name>A0AAD8IH27_9APIA</name>
<organism evidence="9 10">
    <name type="scientific">Heracleum sosnowskyi</name>
    <dbReference type="NCBI Taxonomy" id="360622"/>
    <lineage>
        <taxon>Eukaryota</taxon>
        <taxon>Viridiplantae</taxon>
        <taxon>Streptophyta</taxon>
        <taxon>Embryophyta</taxon>
        <taxon>Tracheophyta</taxon>
        <taxon>Spermatophyta</taxon>
        <taxon>Magnoliopsida</taxon>
        <taxon>eudicotyledons</taxon>
        <taxon>Gunneridae</taxon>
        <taxon>Pentapetalae</taxon>
        <taxon>asterids</taxon>
        <taxon>campanulids</taxon>
        <taxon>Apiales</taxon>
        <taxon>Apiaceae</taxon>
        <taxon>Apioideae</taxon>
        <taxon>apioid superclade</taxon>
        <taxon>Tordylieae</taxon>
        <taxon>Tordyliinae</taxon>
        <taxon>Heracleum</taxon>
    </lineage>
</organism>
<evidence type="ECO:0000313" key="10">
    <source>
        <dbReference type="Proteomes" id="UP001237642"/>
    </source>
</evidence>
<comment type="subcellular location">
    <subcellularLocation>
        <location evidence="1">Membrane</location>
        <topology evidence="1">Single-pass membrane protein</topology>
    </subcellularLocation>
</comment>
<feature type="domain" description="Trichome birefringence-like N-terminal" evidence="8">
    <location>
        <begin position="5"/>
        <end position="58"/>
    </location>
</feature>
<dbReference type="GO" id="GO:0005794">
    <property type="term" value="C:Golgi apparatus"/>
    <property type="evidence" value="ECO:0007669"/>
    <property type="project" value="TreeGrafter"/>
</dbReference>
<evidence type="ECO:0000313" key="9">
    <source>
        <dbReference type="EMBL" id="KAK1383800.1"/>
    </source>
</evidence>
<reference evidence="9" key="1">
    <citation type="submission" date="2023-02" db="EMBL/GenBank/DDBJ databases">
        <title>Genome of toxic invasive species Heracleum sosnowskyi carries increased number of genes despite the absence of recent whole-genome duplications.</title>
        <authorList>
            <person name="Schelkunov M."/>
            <person name="Shtratnikova V."/>
            <person name="Makarenko M."/>
            <person name="Klepikova A."/>
            <person name="Omelchenko D."/>
            <person name="Novikova G."/>
            <person name="Obukhova E."/>
            <person name="Bogdanov V."/>
            <person name="Penin A."/>
            <person name="Logacheva M."/>
        </authorList>
    </citation>
    <scope>NUCLEOTIDE SEQUENCE</scope>
    <source>
        <strain evidence="9">Hsosn_3</strain>
        <tissue evidence="9">Leaf</tissue>
    </source>
</reference>
<dbReference type="InterPro" id="IPR025846">
    <property type="entry name" value="TBL_N"/>
</dbReference>